<dbReference type="Proteomes" id="UP001283361">
    <property type="component" value="Unassembled WGS sequence"/>
</dbReference>
<dbReference type="EMBL" id="JAWDGP010007068">
    <property type="protein sequence ID" value="KAK3730641.1"/>
    <property type="molecule type" value="Genomic_DNA"/>
</dbReference>
<sequence length="139" mass="15663">MEQSTGDGDGYLDNAFTLLIHHSQAKNQEMRGVYRHVLTVSAFCGTTAEISSHHPPSHCEARQKRDPVTLLSENSNCENWMACWWILHDSRQKNSKPEGSGRSKVTKVVEWDKRSALVDAVLLDKERVSNTPGETEIEN</sequence>
<evidence type="ECO:0000313" key="1">
    <source>
        <dbReference type="EMBL" id="KAK3730641.1"/>
    </source>
</evidence>
<comment type="caution">
    <text evidence="1">The sequence shown here is derived from an EMBL/GenBank/DDBJ whole genome shotgun (WGS) entry which is preliminary data.</text>
</comment>
<evidence type="ECO:0000313" key="2">
    <source>
        <dbReference type="Proteomes" id="UP001283361"/>
    </source>
</evidence>
<gene>
    <name evidence="1" type="ORF">RRG08_060309</name>
</gene>
<name>A0AAE0Y2Q7_9GAST</name>
<organism evidence="1 2">
    <name type="scientific">Elysia crispata</name>
    <name type="common">lettuce slug</name>
    <dbReference type="NCBI Taxonomy" id="231223"/>
    <lineage>
        <taxon>Eukaryota</taxon>
        <taxon>Metazoa</taxon>
        <taxon>Spiralia</taxon>
        <taxon>Lophotrochozoa</taxon>
        <taxon>Mollusca</taxon>
        <taxon>Gastropoda</taxon>
        <taxon>Heterobranchia</taxon>
        <taxon>Euthyneura</taxon>
        <taxon>Panpulmonata</taxon>
        <taxon>Sacoglossa</taxon>
        <taxon>Placobranchoidea</taxon>
        <taxon>Plakobranchidae</taxon>
        <taxon>Elysia</taxon>
    </lineage>
</organism>
<dbReference type="AlphaFoldDB" id="A0AAE0Y2Q7"/>
<reference evidence="1" key="1">
    <citation type="journal article" date="2023" name="G3 (Bethesda)">
        <title>A reference genome for the long-term kleptoplast-retaining sea slug Elysia crispata morphotype clarki.</title>
        <authorList>
            <person name="Eastman K.E."/>
            <person name="Pendleton A.L."/>
            <person name="Shaikh M.A."/>
            <person name="Suttiyut T."/>
            <person name="Ogas R."/>
            <person name="Tomko P."/>
            <person name="Gavelis G."/>
            <person name="Widhalm J.R."/>
            <person name="Wisecaver J.H."/>
        </authorList>
    </citation>
    <scope>NUCLEOTIDE SEQUENCE</scope>
    <source>
        <strain evidence="1">ECLA1</strain>
    </source>
</reference>
<accession>A0AAE0Y2Q7</accession>
<protein>
    <submittedName>
        <fullName evidence="1">Uncharacterized protein</fullName>
    </submittedName>
</protein>
<keyword evidence="2" id="KW-1185">Reference proteome</keyword>
<proteinExistence type="predicted"/>